<reference evidence="1 2" key="1">
    <citation type="submission" date="2015-09" db="EMBL/GenBank/DDBJ databases">
        <title>Draft genome of the parasitic nematode Teladorsagia circumcincta isolate WARC Sus (inbred).</title>
        <authorList>
            <person name="Mitreva M."/>
        </authorList>
    </citation>
    <scope>NUCLEOTIDE SEQUENCE [LARGE SCALE GENOMIC DNA]</scope>
    <source>
        <strain evidence="1 2">S</strain>
    </source>
</reference>
<keyword evidence="2" id="KW-1185">Reference proteome</keyword>
<organism evidence="1 2">
    <name type="scientific">Teladorsagia circumcincta</name>
    <name type="common">Brown stomach worm</name>
    <name type="synonym">Ostertagia circumcincta</name>
    <dbReference type="NCBI Taxonomy" id="45464"/>
    <lineage>
        <taxon>Eukaryota</taxon>
        <taxon>Metazoa</taxon>
        <taxon>Ecdysozoa</taxon>
        <taxon>Nematoda</taxon>
        <taxon>Chromadorea</taxon>
        <taxon>Rhabditida</taxon>
        <taxon>Rhabditina</taxon>
        <taxon>Rhabditomorpha</taxon>
        <taxon>Strongyloidea</taxon>
        <taxon>Trichostrongylidae</taxon>
        <taxon>Teladorsagia</taxon>
    </lineage>
</organism>
<protein>
    <submittedName>
        <fullName evidence="1">Uncharacterized protein</fullName>
    </submittedName>
</protein>
<name>A0A2G9TG55_TELCI</name>
<dbReference type="EMBL" id="KZ371893">
    <property type="protein sequence ID" value="PIO56946.1"/>
    <property type="molecule type" value="Genomic_DNA"/>
</dbReference>
<evidence type="ECO:0000313" key="2">
    <source>
        <dbReference type="Proteomes" id="UP000230423"/>
    </source>
</evidence>
<sequence>MKPQACTRLALQFIVKAKLHTNAPTTITGKGCMAGPESGCPGNMTVAAPVVEYPSSESSRAYEKPDLHLLTVCHFNPRANAVWNASDGNATS</sequence>
<proteinExistence type="predicted"/>
<dbReference type="Proteomes" id="UP000230423">
    <property type="component" value="Unassembled WGS sequence"/>
</dbReference>
<gene>
    <name evidence="1" type="ORF">TELCIR_21653</name>
</gene>
<evidence type="ECO:0000313" key="1">
    <source>
        <dbReference type="EMBL" id="PIO56946.1"/>
    </source>
</evidence>
<dbReference type="AlphaFoldDB" id="A0A2G9TG55"/>
<accession>A0A2G9TG55</accession>